<name>A0A2N3G7I8_9ACTN</name>
<protein>
    <submittedName>
        <fullName evidence="1">TIGR00725 family protein</fullName>
    </submittedName>
</protein>
<evidence type="ECO:0000313" key="1">
    <source>
        <dbReference type="EMBL" id="PKQ28669.1"/>
    </source>
</evidence>
<dbReference type="NCBIfam" id="TIGR00725">
    <property type="entry name" value="TIGR00725 family protein"/>
    <property type="match status" value="1"/>
</dbReference>
<dbReference type="InterPro" id="IPR005268">
    <property type="entry name" value="CHP00725"/>
</dbReference>
<dbReference type="PANTHER" id="PTHR43393:SF3">
    <property type="entry name" value="LYSINE DECARBOXYLASE-LIKE PROTEIN"/>
    <property type="match status" value="1"/>
</dbReference>
<dbReference type="Proteomes" id="UP000233654">
    <property type="component" value="Unassembled WGS sequence"/>
</dbReference>
<dbReference type="InterPro" id="IPR041164">
    <property type="entry name" value="LDcluster4"/>
</dbReference>
<sequence length="166" mass="16963">MYISVCGSSECDAEITKLAYEVGIEIARSGHVLVCGGLGGVMDAVSHGAHDGGGIAIGILPGPDRSHASRWLTVSLPTDMGHARNAFVALAADAIIAIAGGYGTLSEVAFGLKMGKPVVGLDTWELGKCQYEKLEIAPASTPREAVALASRLGSLSPPHSPDLGVN</sequence>
<dbReference type="PANTHER" id="PTHR43393">
    <property type="entry name" value="CYTOKININ RIBOSIDE 5'-MONOPHOSPHATE PHOSPHORIBOHYDROLASE"/>
    <property type="match status" value="1"/>
</dbReference>
<comment type="caution">
    <text evidence="1">The sequence shown here is derived from an EMBL/GenBank/DDBJ whole genome shotgun (WGS) entry which is preliminary data.</text>
</comment>
<dbReference type="SUPFAM" id="SSF102405">
    <property type="entry name" value="MCP/YpsA-like"/>
    <property type="match status" value="1"/>
</dbReference>
<dbReference type="GO" id="GO:0005829">
    <property type="term" value="C:cytosol"/>
    <property type="evidence" value="ECO:0007669"/>
    <property type="project" value="TreeGrafter"/>
</dbReference>
<proteinExistence type="predicted"/>
<evidence type="ECO:0000313" key="2">
    <source>
        <dbReference type="Proteomes" id="UP000233654"/>
    </source>
</evidence>
<dbReference type="EMBL" id="PHEX01000008">
    <property type="protein sequence ID" value="PKQ28669.1"/>
    <property type="molecule type" value="Genomic_DNA"/>
</dbReference>
<gene>
    <name evidence="1" type="ORF">CVT63_01425</name>
</gene>
<reference evidence="1 2" key="1">
    <citation type="journal article" date="2017" name="ISME J.">
        <title>Potential for microbial H2 and metal transformations associated with novel bacteria and archaea in deep terrestrial subsurface sediments.</title>
        <authorList>
            <person name="Hernsdorf A.W."/>
            <person name="Amano Y."/>
            <person name="Miyakawa K."/>
            <person name="Ise K."/>
            <person name="Suzuki Y."/>
            <person name="Anantharaman K."/>
            <person name="Probst A."/>
            <person name="Burstein D."/>
            <person name="Thomas B.C."/>
            <person name="Banfield J.F."/>
        </authorList>
    </citation>
    <scope>NUCLEOTIDE SEQUENCE [LARGE SCALE GENOMIC DNA]</scope>
    <source>
        <strain evidence="1">HGW-Actinobacteria-3</strain>
    </source>
</reference>
<dbReference type="Pfam" id="PF18306">
    <property type="entry name" value="LDcluster4"/>
    <property type="match status" value="1"/>
</dbReference>
<accession>A0A2N3G7I8</accession>
<dbReference type="Gene3D" id="3.40.50.450">
    <property type="match status" value="1"/>
</dbReference>
<dbReference type="AlphaFoldDB" id="A0A2N3G7I8"/>
<dbReference type="InterPro" id="IPR052341">
    <property type="entry name" value="LOG_family_nucleotidases"/>
</dbReference>
<organism evidence="1 2">
    <name type="scientific">Candidatus Anoxymicrobium japonicum</name>
    <dbReference type="NCBI Taxonomy" id="2013648"/>
    <lineage>
        <taxon>Bacteria</taxon>
        <taxon>Bacillati</taxon>
        <taxon>Actinomycetota</taxon>
        <taxon>Candidatus Geothermincolia</taxon>
        <taxon>Candidatus Geothermincolales</taxon>
        <taxon>Candidatus Anoxymicrobiaceae</taxon>
        <taxon>Candidatus Anoxymicrobium</taxon>
    </lineage>
</organism>